<dbReference type="Proteomes" id="UP001528823">
    <property type="component" value="Unassembled WGS sequence"/>
</dbReference>
<feature type="transmembrane region" description="Helical" evidence="1">
    <location>
        <begin position="282"/>
        <end position="300"/>
    </location>
</feature>
<protein>
    <submittedName>
        <fullName evidence="2">Uncharacterized protein</fullName>
    </submittedName>
</protein>
<feature type="transmembrane region" description="Helical" evidence="1">
    <location>
        <begin position="353"/>
        <end position="373"/>
    </location>
</feature>
<feature type="transmembrane region" description="Helical" evidence="1">
    <location>
        <begin position="385"/>
        <end position="404"/>
    </location>
</feature>
<proteinExistence type="predicted"/>
<keyword evidence="3" id="KW-1185">Reference proteome</keyword>
<feature type="transmembrane region" description="Helical" evidence="1">
    <location>
        <begin position="466"/>
        <end position="485"/>
    </location>
</feature>
<comment type="caution">
    <text evidence="2">The sequence shown here is derived from an EMBL/GenBank/DDBJ whole genome shotgun (WGS) entry which is preliminary data.</text>
</comment>
<feature type="transmembrane region" description="Helical" evidence="1">
    <location>
        <begin position="70"/>
        <end position="90"/>
    </location>
</feature>
<dbReference type="EMBL" id="JAPMOU010000010">
    <property type="protein sequence ID" value="MDE1462266.1"/>
    <property type="molecule type" value="Genomic_DNA"/>
</dbReference>
<gene>
    <name evidence="2" type="ORF">ORQ98_09795</name>
</gene>
<feature type="transmembrane region" description="Helical" evidence="1">
    <location>
        <begin position="435"/>
        <end position="454"/>
    </location>
</feature>
<feature type="transmembrane region" description="Helical" evidence="1">
    <location>
        <begin position="175"/>
        <end position="194"/>
    </location>
</feature>
<evidence type="ECO:0000313" key="3">
    <source>
        <dbReference type="Proteomes" id="UP001528823"/>
    </source>
</evidence>
<feature type="transmembrane region" description="Helical" evidence="1">
    <location>
        <begin position="144"/>
        <end position="163"/>
    </location>
</feature>
<accession>A0ABT5U7C2</accession>
<evidence type="ECO:0000313" key="2">
    <source>
        <dbReference type="EMBL" id="MDE1462266.1"/>
    </source>
</evidence>
<name>A0ABT5U7C2_9GAMM</name>
<feature type="transmembrane region" description="Helical" evidence="1">
    <location>
        <begin position="331"/>
        <end position="347"/>
    </location>
</feature>
<keyword evidence="1" id="KW-0472">Membrane</keyword>
<feature type="transmembrane region" description="Helical" evidence="1">
    <location>
        <begin position="12"/>
        <end position="34"/>
    </location>
</feature>
<organism evidence="2 3">
    <name type="scientific">Spartinivicinus poritis</name>
    <dbReference type="NCBI Taxonomy" id="2994640"/>
    <lineage>
        <taxon>Bacteria</taxon>
        <taxon>Pseudomonadati</taxon>
        <taxon>Pseudomonadota</taxon>
        <taxon>Gammaproteobacteria</taxon>
        <taxon>Oceanospirillales</taxon>
        <taxon>Zooshikellaceae</taxon>
        <taxon>Spartinivicinus</taxon>
    </lineage>
</organism>
<evidence type="ECO:0000256" key="1">
    <source>
        <dbReference type="SAM" id="Phobius"/>
    </source>
</evidence>
<feature type="transmembrane region" description="Helical" evidence="1">
    <location>
        <begin position="524"/>
        <end position="546"/>
    </location>
</feature>
<feature type="transmembrane region" description="Helical" evidence="1">
    <location>
        <begin position="491"/>
        <end position="512"/>
    </location>
</feature>
<keyword evidence="1" id="KW-1133">Transmembrane helix</keyword>
<feature type="transmembrane region" description="Helical" evidence="1">
    <location>
        <begin position="306"/>
        <end position="324"/>
    </location>
</feature>
<feature type="transmembrane region" description="Helical" evidence="1">
    <location>
        <begin position="251"/>
        <end position="270"/>
    </location>
</feature>
<keyword evidence="1" id="KW-0812">Transmembrane</keyword>
<reference evidence="2 3" key="1">
    <citation type="submission" date="2022-11" db="EMBL/GenBank/DDBJ databases">
        <title>Spartinivicinus poritis sp. nov., isolated from scleractinian coral Porites lutea.</title>
        <authorList>
            <person name="Zhang G."/>
            <person name="Cai L."/>
            <person name="Wei Q."/>
        </authorList>
    </citation>
    <scope>NUCLEOTIDE SEQUENCE [LARGE SCALE GENOMIC DNA]</scope>
    <source>
        <strain evidence="2 3">A2-2</strain>
    </source>
</reference>
<sequence>MIDRNQMVVSGSFFQITTSMIICLLVIFMIAIFLNVFQNHIFDEIEIRQLRKSLLPMYRMPLKPEPQERLAFLIGVFLAIPLGIAAVFYTKKQILNRRLENLYSVLIGVFSLFTFTVIISNHVIQIPLDEKHYFGLYDVKQIPLIIAVFIVLLIAVKLNMRYFDSDIKNSLTKKIINIVAFTLVSVFIIINNIALNVRQAYMLEADIHFEAIFYSVSQVMNGKNVLVHFASQYGLFAELLKPLFSIFNNPIVSFSVVMCIMQLIASFLLFSIVNSSLKSTSIKCFAFIALAWFMGSNFYFEEYYQIFPIRFFFPVLGLFLFYTLWKYEQDLFRTIVIGLVVATGLIWNLESGIALFGAYMVTISMRFFFPLLILKTFNKRELNKICISLLSIILYVLLIVFIIYRDSIVNVNFLDLIKYHKIFYMMGFGMLQMPTYPHLWMVVICIYFTSIIVGMRGHIVGKVTRYTELQLFLGILGIGLFAYYQGRSHDVVLSFVIWPAIVAGFILTDKIFRAVRSNTINKVYLWLPVSAIGFSLLVSISLIASIPQTWKIAQERIAGALSPVISSRIQQNIDFIKKATGEKTSAVILTKGQSIYYAMANLSSSISGQGLAETILLADFEKIMSEIYNKDVGDLFIAKQELTYLPIDYDRIKEKYDLVNTNKNGLSHFVWKVDRNLIKTDMTYSKKSD</sequence>
<feature type="transmembrane region" description="Helical" evidence="1">
    <location>
        <begin position="102"/>
        <end position="124"/>
    </location>
</feature>
<dbReference type="RefSeq" id="WP_274688623.1">
    <property type="nucleotide sequence ID" value="NZ_JAPMOU010000010.1"/>
</dbReference>